<dbReference type="Pfam" id="PF06276">
    <property type="entry name" value="FhuF"/>
    <property type="match status" value="1"/>
</dbReference>
<comment type="pathway">
    <text evidence="1">Siderophore biosynthesis.</text>
</comment>
<proteinExistence type="predicted"/>
<dbReference type="PANTHER" id="PTHR34384:SF6">
    <property type="entry name" value="STAPHYLOFERRIN B SYNTHASE"/>
    <property type="match status" value="1"/>
</dbReference>
<keyword evidence="5" id="KW-1185">Reference proteome</keyword>
<dbReference type="AlphaFoldDB" id="A0A1R3WIS7"/>
<feature type="domain" description="Aerobactin siderophore biosynthesis IucA/IucC-like C-terminal" evidence="3">
    <location>
        <begin position="389"/>
        <end position="546"/>
    </location>
</feature>
<evidence type="ECO:0000256" key="1">
    <source>
        <dbReference type="ARBA" id="ARBA00004924"/>
    </source>
</evidence>
<name>A0A1R3WIS7_9RHOB</name>
<dbReference type="Gene3D" id="1.10.510.40">
    <property type="match status" value="1"/>
</dbReference>
<feature type="domain" description="Aerobactin siderophore biosynthesis IucA/IucC N-terminal" evidence="2">
    <location>
        <begin position="130"/>
        <end position="368"/>
    </location>
</feature>
<dbReference type="STRING" id="287098.SAMN05421665_0636"/>
<dbReference type="InterPro" id="IPR022770">
    <property type="entry name" value="IucA/IucC-like_C"/>
</dbReference>
<dbReference type="GO" id="GO:0019290">
    <property type="term" value="P:siderophore biosynthetic process"/>
    <property type="evidence" value="ECO:0007669"/>
    <property type="project" value="InterPro"/>
</dbReference>
<reference evidence="5" key="1">
    <citation type="submission" date="2017-01" db="EMBL/GenBank/DDBJ databases">
        <authorList>
            <person name="Varghese N."/>
            <person name="Submissions S."/>
        </authorList>
    </citation>
    <scope>NUCLEOTIDE SEQUENCE [LARGE SCALE GENOMIC DNA]</scope>
    <source>
        <strain evidence="5">DSM 29591</strain>
    </source>
</reference>
<dbReference type="Gene3D" id="6.10.250.3370">
    <property type="match status" value="1"/>
</dbReference>
<accession>A0A1R3WIS7</accession>
<sequence length="571" mass="63190">MGTYLLAKRRLLAKMISELTWEELLDPKGGPQFELRLASGAVYSFKAVRRIWDNLDIDLDSIQVSHSGAPCPLNFVVDARSELGMTPATEAMFLRELSNTLQQDQEMLSKNGHLTGSDIIKLAIPMLHAQLNGHPKAVANKGRLGWGVDDLARYAPENAETMQLFWIAADRTMLRVGGSAEFDADDALNSALGAHAKTLRLMATNMGVADTHVLVPIHPWQWTNTIKQSFVDEIASGRIVPLGLCGPDFIATPSLRTLTPLDGGPFDIKLSLGILNTSAWRGMPGKYIEHGGAISDWLEGIVANDPELSPVVTVLKEVAGYWYAHPQFESNADSPYRHHEMLGAIWRQNAEYLAGPDRQAVMAAALFHEDAEGRPLALAWAEQSGLSIQDWLSKLFAVTVLPLWHFLCKYGVGFIAHGQNVTVILNNGLPDGLAIKDFQGDLDLVDQNFDEMSGLAPQIRDLLPRKPPAYIVHDIQTAHFITVLRFLSAGLARANAIDEAEFYHLLRKVLHDYSTRHPSLSHRFALFDLFAAMMPKVCINRVRFAIGYDDSAERPLPARGRDLDNPLYLSP</sequence>
<dbReference type="InterPro" id="IPR007310">
    <property type="entry name" value="Aerobactin_biosyn_IucA/IucC_N"/>
</dbReference>
<dbReference type="RefSeq" id="WP_076658329.1">
    <property type="nucleotide sequence ID" value="NZ_FTPR01000001.1"/>
</dbReference>
<dbReference type="Gene3D" id="3.30.310.280">
    <property type="match status" value="1"/>
</dbReference>
<protein>
    <submittedName>
        <fullName evidence="4">Aerobactin synthase</fullName>
    </submittedName>
</protein>
<dbReference type="Pfam" id="PF04183">
    <property type="entry name" value="IucA_IucC"/>
    <property type="match status" value="1"/>
</dbReference>
<dbReference type="InterPro" id="IPR037455">
    <property type="entry name" value="LucA/IucC-like"/>
</dbReference>
<organism evidence="4 5">
    <name type="scientific">Yoonia rosea</name>
    <dbReference type="NCBI Taxonomy" id="287098"/>
    <lineage>
        <taxon>Bacteria</taxon>
        <taxon>Pseudomonadati</taxon>
        <taxon>Pseudomonadota</taxon>
        <taxon>Alphaproteobacteria</taxon>
        <taxon>Rhodobacterales</taxon>
        <taxon>Paracoccaceae</taxon>
        <taxon>Yoonia</taxon>
    </lineage>
</organism>
<dbReference type="PANTHER" id="PTHR34384">
    <property type="entry name" value="L-2,3-DIAMINOPROPANOATE--CITRATE LIGASE"/>
    <property type="match status" value="1"/>
</dbReference>
<evidence type="ECO:0000259" key="3">
    <source>
        <dbReference type="Pfam" id="PF06276"/>
    </source>
</evidence>
<dbReference type="Proteomes" id="UP000186997">
    <property type="component" value="Unassembled WGS sequence"/>
</dbReference>
<evidence type="ECO:0000313" key="4">
    <source>
        <dbReference type="EMBL" id="SIT77762.1"/>
    </source>
</evidence>
<gene>
    <name evidence="4" type="ORF">SAMN05421665_0636</name>
</gene>
<dbReference type="OrthoDB" id="495728at2"/>
<evidence type="ECO:0000313" key="5">
    <source>
        <dbReference type="Proteomes" id="UP000186997"/>
    </source>
</evidence>
<evidence type="ECO:0000259" key="2">
    <source>
        <dbReference type="Pfam" id="PF04183"/>
    </source>
</evidence>
<dbReference type="EMBL" id="FTPR01000001">
    <property type="protein sequence ID" value="SIT77762.1"/>
    <property type="molecule type" value="Genomic_DNA"/>
</dbReference>
<dbReference type="GO" id="GO:0016881">
    <property type="term" value="F:acid-amino acid ligase activity"/>
    <property type="evidence" value="ECO:0007669"/>
    <property type="project" value="UniProtKB-ARBA"/>
</dbReference>